<protein>
    <recommendedName>
        <fullName evidence="5">Alpha-1,2-fucosyltransferase</fullName>
    </recommendedName>
</protein>
<dbReference type="GO" id="GO:0005975">
    <property type="term" value="P:carbohydrate metabolic process"/>
    <property type="evidence" value="ECO:0007669"/>
    <property type="project" value="InterPro"/>
</dbReference>
<reference evidence="3 4" key="1">
    <citation type="journal article" date="2016" name="Nat. Commun.">
        <title>Thousands of microbial genomes shed light on interconnected biogeochemical processes in an aquifer system.</title>
        <authorList>
            <person name="Anantharaman K."/>
            <person name="Brown C.T."/>
            <person name="Hug L.A."/>
            <person name="Sharon I."/>
            <person name="Castelle C.J."/>
            <person name="Probst A.J."/>
            <person name="Thomas B.C."/>
            <person name="Singh A."/>
            <person name="Wilkins M.J."/>
            <person name="Karaoz U."/>
            <person name="Brodie E.L."/>
            <person name="Williams K.H."/>
            <person name="Hubbard S.S."/>
            <person name="Banfield J.F."/>
        </authorList>
    </citation>
    <scope>NUCLEOTIDE SEQUENCE [LARGE SCALE GENOMIC DNA]</scope>
</reference>
<evidence type="ECO:0000256" key="2">
    <source>
        <dbReference type="ARBA" id="ARBA00022679"/>
    </source>
</evidence>
<dbReference type="PANTHER" id="PTHR11927">
    <property type="entry name" value="GALACTOSIDE 2-L-FUCOSYLTRANSFERASE"/>
    <property type="match status" value="1"/>
</dbReference>
<name>A0A1G1WP27_9BACT</name>
<dbReference type="InterPro" id="IPR002516">
    <property type="entry name" value="Glyco_trans_11"/>
</dbReference>
<sequence length="294" mass="34165">MIAVKLMGGLGNQMFQYAAARRLANKHSAELFLDLRWFDEIPKTDTPRFYELGDYPIKARLIDMFSVRLRSSNKRPTPLERALHRTGADKRIWELGEPSAAFYPAVLRASDNTYLLGWWQNEKYFKDIRQILLKEFEPKTPPNTKNKKYLEKIKNSEAVSIHVRRDDYITNKHANKFHGLTPIEYYQKAFGLIKGRVGSQGLHLFVFSTDIDWCKKNLSFGTPMTFVEGNKKGSDDMSLMKHCKHNIMANSSFSWWGAWLNKNPDKIVIAPKNWFQDPKADSETEIVPDSWTRL</sequence>
<organism evidence="3 4">
    <name type="scientific">Candidatus Woykebacteria bacterium RIFCSPHIGHO2_12_FULL_45_10</name>
    <dbReference type="NCBI Taxonomy" id="1802603"/>
    <lineage>
        <taxon>Bacteria</taxon>
        <taxon>Candidatus Woykeibacteriota</taxon>
    </lineage>
</organism>
<gene>
    <name evidence="3" type="ORF">A3F35_00395</name>
</gene>
<dbReference type="Proteomes" id="UP000178068">
    <property type="component" value="Unassembled WGS sequence"/>
</dbReference>
<dbReference type="CDD" id="cd11301">
    <property type="entry name" value="Fut1_Fut2_like"/>
    <property type="match status" value="1"/>
</dbReference>
<evidence type="ECO:0000313" key="4">
    <source>
        <dbReference type="Proteomes" id="UP000178068"/>
    </source>
</evidence>
<dbReference type="EMBL" id="MHCZ01000029">
    <property type="protein sequence ID" value="OGY29502.1"/>
    <property type="molecule type" value="Genomic_DNA"/>
</dbReference>
<evidence type="ECO:0000313" key="3">
    <source>
        <dbReference type="EMBL" id="OGY29502.1"/>
    </source>
</evidence>
<accession>A0A1G1WP27</accession>
<keyword evidence="1" id="KW-0328">Glycosyltransferase</keyword>
<dbReference type="AlphaFoldDB" id="A0A1G1WP27"/>
<evidence type="ECO:0000256" key="1">
    <source>
        <dbReference type="ARBA" id="ARBA00022676"/>
    </source>
</evidence>
<dbReference type="GO" id="GO:0016020">
    <property type="term" value="C:membrane"/>
    <property type="evidence" value="ECO:0007669"/>
    <property type="project" value="InterPro"/>
</dbReference>
<keyword evidence="2" id="KW-0808">Transferase</keyword>
<proteinExistence type="predicted"/>
<evidence type="ECO:0008006" key="5">
    <source>
        <dbReference type="Google" id="ProtNLM"/>
    </source>
</evidence>
<dbReference type="PANTHER" id="PTHR11927:SF9">
    <property type="entry name" value="L-FUCOSYLTRANSFERASE"/>
    <property type="match status" value="1"/>
</dbReference>
<dbReference type="STRING" id="1802603.A3F35_00395"/>
<comment type="caution">
    <text evidence="3">The sequence shown here is derived from an EMBL/GenBank/DDBJ whole genome shotgun (WGS) entry which is preliminary data.</text>
</comment>
<dbReference type="Pfam" id="PF01531">
    <property type="entry name" value="Glyco_transf_11"/>
    <property type="match status" value="1"/>
</dbReference>
<dbReference type="GO" id="GO:0008107">
    <property type="term" value="F:galactoside 2-alpha-L-fucosyltransferase activity"/>
    <property type="evidence" value="ECO:0007669"/>
    <property type="project" value="InterPro"/>
</dbReference>